<dbReference type="SUPFAM" id="SSF56349">
    <property type="entry name" value="DNA breaking-rejoining enzymes"/>
    <property type="match status" value="1"/>
</dbReference>
<dbReference type="CDD" id="cd01189">
    <property type="entry name" value="INT_ICEBs1_C_like"/>
    <property type="match status" value="1"/>
</dbReference>
<comment type="caution">
    <text evidence="6">The sequence shown here is derived from an EMBL/GenBank/DDBJ whole genome shotgun (WGS) entry which is preliminary data.</text>
</comment>
<dbReference type="PROSITE" id="PS51898">
    <property type="entry name" value="TYR_RECOMBINASE"/>
    <property type="match status" value="1"/>
</dbReference>
<reference evidence="6 7" key="1">
    <citation type="submission" date="2021-04" db="EMBL/GenBank/DDBJ databases">
        <authorList>
            <person name="Ivanova A."/>
        </authorList>
    </citation>
    <scope>NUCLEOTIDE SEQUENCE [LARGE SCALE GENOMIC DNA]</scope>
    <source>
        <strain evidence="6 7">G18</strain>
    </source>
</reference>
<accession>A0ABS5C4P0</accession>
<dbReference type="Pfam" id="PF14659">
    <property type="entry name" value="Phage_int_SAM_3"/>
    <property type="match status" value="1"/>
</dbReference>
<feature type="domain" description="Tyr recombinase" evidence="5">
    <location>
        <begin position="107"/>
        <end position="294"/>
    </location>
</feature>
<keyword evidence="3" id="KW-0238">DNA-binding</keyword>
<evidence type="ECO:0000256" key="4">
    <source>
        <dbReference type="ARBA" id="ARBA00023172"/>
    </source>
</evidence>
<dbReference type="InterPro" id="IPR004107">
    <property type="entry name" value="Integrase_SAM-like_N"/>
</dbReference>
<evidence type="ECO:0000256" key="3">
    <source>
        <dbReference type="ARBA" id="ARBA00023125"/>
    </source>
</evidence>
<evidence type="ECO:0000313" key="7">
    <source>
        <dbReference type="Proteomes" id="UP000676565"/>
    </source>
</evidence>
<keyword evidence="7" id="KW-1185">Reference proteome</keyword>
<dbReference type="Proteomes" id="UP000676565">
    <property type="component" value="Unassembled WGS sequence"/>
</dbReference>
<keyword evidence="2" id="KW-0229">DNA integration</keyword>
<sequence>MRVSTVGEWLDMWLELIKPDKAAKTYVSDKWRVDKHLKPRIGTVKLRDLTVLIATQMLAAMAKDGRSDSERHKAGSLLRRATRSAVIYQQLPSYPLTGFKLPNVKPEEKQSLTAEQVRAFVAAAEDFDNLGHVIQLWVDAGLRSAEMLALEWGDFDPVAGTIRVCRSLELITNTVKEPKTRKSRRTIKISASTVQELIKTRPAGAKLVVPNSDGGYFWQSNFMKKVFGPIRKEANLEWVTPYTFRHTMATLLLRAGVPVKVVSERLGHEDVMTTLRTYTHVMPGDQERAAAVMESVLVPIQESPVVGENTGQRN</sequence>
<dbReference type="EMBL" id="JAGKQQ010000002">
    <property type="protein sequence ID" value="MBP3960952.1"/>
    <property type="molecule type" value="Genomic_DNA"/>
</dbReference>
<organism evidence="6 7">
    <name type="scientific">Gemmata palustris</name>
    <dbReference type="NCBI Taxonomy" id="2822762"/>
    <lineage>
        <taxon>Bacteria</taxon>
        <taxon>Pseudomonadati</taxon>
        <taxon>Planctomycetota</taxon>
        <taxon>Planctomycetia</taxon>
        <taxon>Gemmatales</taxon>
        <taxon>Gemmataceae</taxon>
        <taxon>Gemmata</taxon>
    </lineage>
</organism>
<name>A0ABS5C4P0_9BACT</name>
<evidence type="ECO:0000259" key="5">
    <source>
        <dbReference type="PROSITE" id="PS51898"/>
    </source>
</evidence>
<evidence type="ECO:0000256" key="1">
    <source>
        <dbReference type="ARBA" id="ARBA00008857"/>
    </source>
</evidence>
<dbReference type="PANTHER" id="PTHR30349">
    <property type="entry name" value="PHAGE INTEGRASE-RELATED"/>
    <property type="match status" value="1"/>
</dbReference>
<gene>
    <name evidence="6" type="ORF">J8F10_37500</name>
</gene>
<proteinExistence type="inferred from homology"/>
<comment type="similarity">
    <text evidence="1">Belongs to the 'phage' integrase family.</text>
</comment>
<evidence type="ECO:0000256" key="2">
    <source>
        <dbReference type="ARBA" id="ARBA00022908"/>
    </source>
</evidence>
<dbReference type="InterPro" id="IPR050090">
    <property type="entry name" value="Tyrosine_recombinase_XerCD"/>
</dbReference>
<dbReference type="InterPro" id="IPR013762">
    <property type="entry name" value="Integrase-like_cat_sf"/>
</dbReference>
<protein>
    <submittedName>
        <fullName evidence="6">Site-specific integrase</fullName>
    </submittedName>
</protein>
<keyword evidence="4" id="KW-0233">DNA recombination</keyword>
<dbReference type="RefSeq" id="WP_210663483.1">
    <property type="nucleotide sequence ID" value="NZ_JAGKQQ010000002.1"/>
</dbReference>
<dbReference type="InterPro" id="IPR011010">
    <property type="entry name" value="DNA_brk_join_enz"/>
</dbReference>
<dbReference type="InterPro" id="IPR002104">
    <property type="entry name" value="Integrase_catalytic"/>
</dbReference>
<evidence type="ECO:0000313" key="6">
    <source>
        <dbReference type="EMBL" id="MBP3960952.1"/>
    </source>
</evidence>
<dbReference type="InterPro" id="IPR010998">
    <property type="entry name" value="Integrase_recombinase_N"/>
</dbReference>
<dbReference type="Pfam" id="PF00589">
    <property type="entry name" value="Phage_integrase"/>
    <property type="match status" value="1"/>
</dbReference>
<dbReference type="Gene3D" id="1.10.150.130">
    <property type="match status" value="1"/>
</dbReference>
<dbReference type="PANTHER" id="PTHR30349:SF64">
    <property type="entry name" value="PROPHAGE INTEGRASE INTD-RELATED"/>
    <property type="match status" value="1"/>
</dbReference>
<dbReference type="Gene3D" id="1.10.443.10">
    <property type="entry name" value="Intergrase catalytic core"/>
    <property type="match status" value="1"/>
</dbReference>